<accession>A0A381SZF8</accession>
<gene>
    <name evidence="13" type="ORF">METZ01_LOCUS62244</name>
</gene>
<keyword evidence="6" id="KW-0489">Methyltransferase</keyword>
<dbReference type="GO" id="GO:0005737">
    <property type="term" value="C:cytoplasm"/>
    <property type="evidence" value="ECO:0007669"/>
    <property type="project" value="UniProtKB-SubCell"/>
</dbReference>
<dbReference type="CDD" id="cd18084">
    <property type="entry name" value="RsmE-like"/>
    <property type="match status" value="1"/>
</dbReference>
<dbReference type="InterPro" id="IPR046887">
    <property type="entry name" value="RsmE_PUA-like"/>
</dbReference>
<comment type="subcellular location">
    <subcellularLocation>
        <location evidence="1">Cytoplasm</location>
    </subcellularLocation>
</comment>
<name>A0A381SZF8_9ZZZZ</name>
<keyword evidence="4" id="KW-0963">Cytoplasm</keyword>
<evidence type="ECO:0000256" key="6">
    <source>
        <dbReference type="ARBA" id="ARBA00022603"/>
    </source>
</evidence>
<evidence type="ECO:0000256" key="9">
    <source>
        <dbReference type="ARBA" id="ARBA00025699"/>
    </source>
</evidence>
<sequence length="246" mass="28017">MKHYRKQRFLCDSIKKNQDTMILVGDTAHHLTRVLRLKTGDKIIVFDQSGYEWDAEIINKKRQSVEIELLNRHKPDVESPVNITLLQSLSRSHRMDLVMQKATELGVNSIVPMLTKNTVVKLNAKNTQKKMHHWKKITISAAEQSGRVRLPELLEPRELSESLLNEHKKEESFFLDTTGSESFSGNVKKSVSIAIGPEGGFSPDEKKMAEKSGYRIIKTGPRLLRTETAPIMALSILQYLYGDFSN</sequence>
<keyword evidence="5" id="KW-0698">rRNA processing</keyword>
<feature type="domain" description="Ribosomal RNA small subunit methyltransferase E PUA-like" evidence="12">
    <location>
        <begin position="25"/>
        <end position="69"/>
    </location>
</feature>
<keyword evidence="8" id="KW-0949">S-adenosyl-L-methionine</keyword>
<evidence type="ECO:0000256" key="10">
    <source>
        <dbReference type="ARBA" id="ARBA00047944"/>
    </source>
</evidence>
<dbReference type="NCBIfam" id="TIGR00046">
    <property type="entry name" value="RsmE family RNA methyltransferase"/>
    <property type="match status" value="1"/>
</dbReference>
<keyword evidence="7" id="KW-0808">Transferase</keyword>
<comment type="catalytic activity">
    <reaction evidence="10">
        <text>uridine(1498) in 16S rRNA + S-adenosyl-L-methionine = N(3)-methyluridine(1498) in 16S rRNA + S-adenosyl-L-homocysteine + H(+)</text>
        <dbReference type="Rhea" id="RHEA:42920"/>
        <dbReference type="Rhea" id="RHEA-COMP:10283"/>
        <dbReference type="Rhea" id="RHEA-COMP:10284"/>
        <dbReference type="ChEBI" id="CHEBI:15378"/>
        <dbReference type="ChEBI" id="CHEBI:57856"/>
        <dbReference type="ChEBI" id="CHEBI:59789"/>
        <dbReference type="ChEBI" id="CHEBI:65315"/>
        <dbReference type="ChEBI" id="CHEBI:74502"/>
        <dbReference type="EC" id="2.1.1.193"/>
    </reaction>
</comment>
<evidence type="ECO:0000256" key="5">
    <source>
        <dbReference type="ARBA" id="ARBA00022552"/>
    </source>
</evidence>
<dbReference type="PANTHER" id="PTHR30027:SF3">
    <property type="entry name" value="16S RRNA (URACIL(1498)-N(3))-METHYLTRANSFERASE"/>
    <property type="match status" value="1"/>
</dbReference>
<evidence type="ECO:0000256" key="4">
    <source>
        <dbReference type="ARBA" id="ARBA00022490"/>
    </source>
</evidence>
<proteinExistence type="inferred from homology"/>
<evidence type="ECO:0000259" key="12">
    <source>
        <dbReference type="Pfam" id="PF20260"/>
    </source>
</evidence>
<dbReference type="PANTHER" id="PTHR30027">
    <property type="entry name" value="RIBOSOMAL RNA SMALL SUBUNIT METHYLTRANSFERASE E"/>
    <property type="match status" value="1"/>
</dbReference>
<organism evidence="13">
    <name type="scientific">marine metagenome</name>
    <dbReference type="NCBI Taxonomy" id="408172"/>
    <lineage>
        <taxon>unclassified sequences</taxon>
        <taxon>metagenomes</taxon>
        <taxon>ecological metagenomes</taxon>
    </lineage>
</organism>
<evidence type="ECO:0000259" key="11">
    <source>
        <dbReference type="Pfam" id="PF04452"/>
    </source>
</evidence>
<dbReference type="GO" id="GO:0070475">
    <property type="term" value="P:rRNA base methylation"/>
    <property type="evidence" value="ECO:0007669"/>
    <property type="project" value="TreeGrafter"/>
</dbReference>
<evidence type="ECO:0000256" key="7">
    <source>
        <dbReference type="ARBA" id="ARBA00022679"/>
    </source>
</evidence>
<dbReference type="InterPro" id="IPR015947">
    <property type="entry name" value="PUA-like_sf"/>
</dbReference>
<dbReference type="EC" id="2.1.1.193" evidence="3"/>
<dbReference type="Gene3D" id="3.40.1280.10">
    <property type="match status" value="1"/>
</dbReference>
<evidence type="ECO:0000256" key="2">
    <source>
        <dbReference type="ARBA" id="ARBA00005528"/>
    </source>
</evidence>
<dbReference type="PIRSF" id="PIRSF015601">
    <property type="entry name" value="MTase_slr0722"/>
    <property type="match status" value="1"/>
</dbReference>
<dbReference type="InterPro" id="IPR006700">
    <property type="entry name" value="RsmE"/>
</dbReference>
<dbReference type="InterPro" id="IPR029026">
    <property type="entry name" value="tRNA_m1G_MTases_N"/>
</dbReference>
<evidence type="ECO:0000256" key="8">
    <source>
        <dbReference type="ARBA" id="ARBA00022691"/>
    </source>
</evidence>
<dbReference type="GO" id="GO:0070042">
    <property type="term" value="F:rRNA (uridine-N3-)-methyltransferase activity"/>
    <property type="evidence" value="ECO:0007669"/>
    <property type="project" value="TreeGrafter"/>
</dbReference>
<dbReference type="InterPro" id="IPR029028">
    <property type="entry name" value="Alpha/beta_knot_MTases"/>
</dbReference>
<dbReference type="Pfam" id="PF04452">
    <property type="entry name" value="Methyltrans_RNA"/>
    <property type="match status" value="1"/>
</dbReference>
<evidence type="ECO:0000256" key="1">
    <source>
        <dbReference type="ARBA" id="ARBA00004496"/>
    </source>
</evidence>
<protein>
    <recommendedName>
        <fullName evidence="3">16S rRNA (uracil(1498)-N(3))-methyltransferase</fullName>
        <ecNumber evidence="3">2.1.1.193</ecNumber>
    </recommendedName>
</protein>
<comment type="similarity">
    <text evidence="2">Belongs to the RNA methyltransferase RsmE family.</text>
</comment>
<dbReference type="EMBL" id="UINC01003805">
    <property type="protein sequence ID" value="SVA09390.1"/>
    <property type="molecule type" value="Genomic_DNA"/>
</dbReference>
<dbReference type="InterPro" id="IPR046886">
    <property type="entry name" value="RsmE_MTase_dom"/>
</dbReference>
<evidence type="ECO:0000256" key="3">
    <source>
        <dbReference type="ARBA" id="ARBA00012328"/>
    </source>
</evidence>
<evidence type="ECO:0000313" key="13">
    <source>
        <dbReference type="EMBL" id="SVA09390.1"/>
    </source>
</evidence>
<dbReference type="NCBIfam" id="NF008692">
    <property type="entry name" value="PRK11713.1-5"/>
    <property type="match status" value="1"/>
</dbReference>
<dbReference type="AlphaFoldDB" id="A0A381SZF8"/>
<reference evidence="13" key="1">
    <citation type="submission" date="2018-05" db="EMBL/GenBank/DDBJ databases">
        <authorList>
            <person name="Lanie J.A."/>
            <person name="Ng W.-L."/>
            <person name="Kazmierczak K.M."/>
            <person name="Andrzejewski T.M."/>
            <person name="Davidsen T.M."/>
            <person name="Wayne K.J."/>
            <person name="Tettelin H."/>
            <person name="Glass J.I."/>
            <person name="Rusch D."/>
            <person name="Podicherti R."/>
            <person name="Tsui H.-C.T."/>
            <person name="Winkler M.E."/>
        </authorList>
    </citation>
    <scope>NUCLEOTIDE SEQUENCE</scope>
</reference>
<feature type="domain" description="Ribosomal RNA small subunit methyltransferase E methyltransferase" evidence="11">
    <location>
        <begin position="78"/>
        <end position="238"/>
    </location>
</feature>
<comment type="function">
    <text evidence="9">Specifically methylates the N3 position of the uracil ring of uridine 1498 (m3U1498) in 16S rRNA. Acts on the fully assembled 30S ribosomal subunit.</text>
</comment>
<dbReference type="SUPFAM" id="SSF88697">
    <property type="entry name" value="PUA domain-like"/>
    <property type="match status" value="1"/>
</dbReference>
<dbReference type="Pfam" id="PF20260">
    <property type="entry name" value="PUA_4"/>
    <property type="match status" value="1"/>
</dbReference>
<dbReference type="SUPFAM" id="SSF75217">
    <property type="entry name" value="alpha/beta knot"/>
    <property type="match status" value="1"/>
</dbReference>